<comment type="function">
    <text evidence="4 6">Catalyzes the cleavage of L-kynurenine (L-Kyn) and L-3-hydroxykynurenine (L-3OHKyn) into anthranilic acid (AA) and 3-hydroxyanthranilic acid (3-OHAA), respectively.</text>
</comment>
<dbReference type="Gene3D" id="3.90.1150.10">
    <property type="entry name" value="Aspartate Aminotransferase, domain 1"/>
    <property type="match status" value="1"/>
</dbReference>
<name>A0ABW5QAZ6_9BACI</name>
<dbReference type="InterPro" id="IPR015421">
    <property type="entry name" value="PyrdxlP-dep_Trfase_major"/>
</dbReference>
<comment type="caution">
    <text evidence="4">Lacks conserved residue(s) required for the propagation of feature annotation.</text>
</comment>
<dbReference type="Gene3D" id="3.40.640.10">
    <property type="entry name" value="Type I PLP-dependent aspartate aminotransferase-like (Major domain)"/>
    <property type="match status" value="1"/>
</dbReference>
<dbReference type="NCBIfam" id="TIGR01814">
    <property type="entry name" value="kynureninase"/>
    <property type="match status" value="1"/>
</dbReference>
<feature type="binding site" evidence="4">
    <location>
        <position position="212"/>
    </location>
    <ligand>
        <name>pyridoxal 5'-phosphate</name>
        <dbReference type="ChEBI" id="CHEBI:597326"/>
    </ligand>
</feature>
<dbReference type="InterPro" id="IPR010111">
    <property type="entry name" value="Kynureninase"/>
</dbReference>
<dbReference type="EMBL" id="JBHUMZ010000020">
    <property type="protein sequence ID" value="MFD2638900.1"/>
    <property type="molecule type" value="Genomic_DNA"/>
</dbReference>
<organism evidence="7 8">
    <name type="scientific">Piscibacillus salipiscarius</name>
    <dbReference type="NCBI Taxonomy" id="299480"/>
    <lineage>
        <taxon>Bacteria</taxon>
        <taxon>Bacillati</taxon>
        <taxon>Bacillota</taxon>
        <taxon>Bacilli</taxon>
        <taxon>Bacillales</taxon>
        <taxon>Bacillaceae</taxon>
        <taxon>Piscibacillus</taxon>
    </lineage>
</organism>
<evidence type="ECO:0000313" key="7">
    <source>
        <dbReference type="EMBL" id="MFD2638900.1"/>
    </source>
</evidence>
<dbReference type="HAMAP" id="MF_01970">
    <property type="entry name" value="Kynureninase"/>
    <property type="match status" value="1"/>
</dbReference>
<feature type="binding site" evidence="4">
    <location>
        <position position="100"/>
    </location>
    <ligand>
        <name>pyridoxal 5'-phosphate</name>
        <dbReference type="ChEBI" id="CHEBI:597326"/>
    </ligand>
</feature>
<accession>A0ABW5QAZ6</accession>
<comment type="catalytic activity">
    <reaction evidence="4 6">
        <text>L-kynurenine + H2O = anthranilate + L-alanine + H(+)</text>
        <dbReference type="Rhea" id="RHEA:16813"/>
        <dbReference type="ChEBI" id="CHEBI:15377"/>
        <dbReference type="ChEBI" id="CHEBI:15378"/>
        <dbReference type="ChEBI" id="CHEBI:16567"/>
        <dbReference type="ChEBI" id="CHEBI:57959"/>
        <dbReference type="ChEBI" id="CHEBI:57972"/>
        <dbReference type="EC" id="3.7.1.3"/>
    </reaction>
</comment>
<dbReference type="PANTHER" id="PTHR14084:SF0">
    <property type="entry name" value="KYNURENINASE"/>
    <property type="match status" value="1"/>
</dbReference>
<protein>
    <recommendedName>
        <fullName evidence="4 5">Kynureninase</fullName>
        <ecNumber evidence="4 5">3.7.1.3</ecNumber>
    </recommendedName>
    <alternativeName>
        <fullName evidence="4">L-kynurenine hydrolase</fullName>
    </alternativeName>
</protein>
<comment type="pathway">
    <text evidence="4 6">Cofactor biosynthesis; NAD(+) biosynthesis; quinolinate from L-kynurenine: step 2/3.</text>
</comment>
<evidence type="ECO:0000256" key="5">
    <source>
        <dbReference type="NCBIfam" id="TIGR01814"/>
    </source>
</evidence>
<dbReference type="EC" id="3.7.1.3" evidence="4 5"/>
<dbReference type="InterPro" id="IPR015422">
    <property type="entry name" value="PyrdxlP-dep_Trfase_small"/>
</dbReference>
<feature type="binding site" evidence="4">
    <location>
        <position position="263"/>
    </location>
    <ligand>
        <name>pyridoxal 5'-phosphate</name>
        <dbReference type="ChEBI" id="CHEBI:597326"/>
    </ligand>
</feature>
<comment type="caution">
    <text evidence="7">The sequence shown here is derived from an EMBL/GenBank/DDBJ whole genome shotgun (WGS) entry which is preliminary data.</text>
</comment>
<feature type="binding site" evidence="4">
    <location>
        <position position="234"/>
    </location>
    <ligand>
        <name>pyridoxal 5'-phosphate</name>
        <dbReference type="ChEBI" id="CHEBI:597326"/>
    </ligand>
</feature>
<dbReference type="PIRSF" id="PIRSF038800">
    <property type="entry name" value="KYNU"/>
    <property type="match status" value="1"/>
</dbReference>
<keyword evidence="3 4" id="KW-0663">Pyridoxal phosphate</keyword>
<comment type="similarity">
    <text evidence="4 6">Belongs to the kynureninase family.</text>
</comment>
<feature type="binding site" evidence="4">
    <location>
        <position position="291"/>
    </location>
    <ligand>
        <name>pyridoxal 5'-phosphate</name>
        <dbReference type="ChEBI" id="CHEBI:597326"/>
    </ligand>
</feature>
<feature type="binding site" evidence="4">
    <location>
        <begin position="128"/>
        <end position="131"/>
    </location>
    <ligand>
        <name>pyridoxal 5'-phosphate</name>
        <dbReference type="ChEBI" id="CHEBI:597326"/>
    </ligand>
</feature>
<sequence length="424" mass="47747">MFKPTEEFARELDQQDSLRGYKDEFYIKDNQIYMDGNSLGLLSKRSEQRLLEVLDSWKNYGIDGWTKGDHPWFFLSENLGSKMATLVGGNPEEVVVTGSTTTNLHQLVATFFKPEGSRTKILADELNFPSDIYALKSQLKLRGLDPDEHLIRVKSRDGRTLNEDDIIEAMTDEVALVILPTVLYRSGQLLDIKRVTEAAHDRGILIGWDGCHSVGAIPHNFHEHGVDFAYWCHYKYVNNGPGGVAGLFVHEKHFGAEPGLAGWFGSDKTKQFDMEHDFTPADSAGAFQIGTPHVLSVAPLIGSLELFEEVGIEAIREKSLKATEYLMTLVKEHLSDYDFTIGNPTDDKHRGGHVCLEHQEAASICKALKANGVVPDFRAPNVIRLAPVAFYVSYYDVYKTVMILKDIMDNQRYKQYKNERDVIA</sequence>
<keyword evidence="1 4" id="KW-0662">Pyridine nucleotide biosynthesis</keyword>
<evidence type="ECO:0000256" key="2">
    <source>
        <dbReference type="ARBA" id="ARBA00022801"/>
    </source>
</evidence>
<evidence type="ECO:0000256" key="6">
    <source>
        <dbReference type="PIRNR" id="PIRNR038800"/>
    </source>
</evidence>
<proteinExistence type="inferred from homology"/>
<comment type="pathway">
    <text evidence="4 6">Amino-acid degradation; L-kynurenine degradation; L-alanine and anthranilate from L-kynurenine: step 1/1.</text>
</comment>
<keyword evidence="2 4" id="KW-0378">Hydrolase</keyword>
<evidence type="ECO:0000256" key="4">
    <source>
        <dbReference type="HAMAP-Rule" id="MF_01970"/>
    </source>
</evidence>
<feature type="modified residue" description="N6-(pyridoxal phosphate)lysine" evidence="4">
    <location>
        <position position="235"/>
    </location>
</feature>
<dbReference type="Pfam" id="PF22580">
    <property type="entry name" value="KYNU_C"/>
    <property type="match status" value="1"/>
</dbReference>
<comment type="catalytic activity">
    <reaction evidence="6">
        <text>3-hydroxy-L-kynurenine + H2O = 3-hydroxyanthranilate + L-alanine + H(+)</text>
        <dbReference type="Rhea" id="RHEA:25143"/>
        <dbReference type="ChEBI" id="CHEBI:15377"/>
        <dbReference type="ChEBI" id="CHEBI:15378"/>
        <dbReference type="ChEBI" id="CHEBI:36559"/>
        <dbReference type="ChEBI" id="CHEBI:57972"/>
        <dbReference type="ChEBI" id="CHEBI:58125"/>
        <dbReference type="EC" id="3.7.1.3"/>
    </reaction>
</comment>
<comment type="cofactor">
    <cofactor evidence="4 6">
        <name>pyridoxal 5'-phosphate</name>
        <dbReference type="ChEBI" id="CHEBI:597326"/>
    </cofactor>
</comment>
<reference evidence="8" key="1">
    <citation type="journal article" date="2019" name="Int. J. Syst. Evol. Microbiol.">
        <title>The Global Catalogue of Microorganisms (GCM) 10K type strain sequencing project: providing services to taxonomists for standard genome sequencing and annotation.</title>
        <authorList>
            <consortium name="The Broad Institute Genomics Platform"/>
            <consortium name="The Broad Institute Genome Sequencing Center for Infectious Disease"/>
            <person name="Wu L."/>
            <person name="Ma J."/>
        </authorList>
    </citation>
    <scope>NUCLEOTIDE SEQUENCE [LARGE SCALE GENOMIC DNA]</scope>
    <source>
        <strain evidence="8">TISTR 1571</strain>
    </source>
</reference>
<evidence type="ECO:0000256" key="1">
    <source>
        <dbReference type="ARBA" id="ARBA00022642"/>
    </source>
</evidence>
<dbReference type="RefSeq" id="WP_054754742.1">
    <property type="nucleotide sequence ID" value="NZ_JBHUMZ010000020.1"/>
</dbReference>
<dbReference type="Proteomes" id="UP001597452">
    <property type="component" value="Unassembled WGS sequence"/>
</dbReference>
<comment type="subunit">
    <text evidence="4 6">Homodimer.</text>
</comment>
<dbReference type="InterPro" id="IPR015424">
    <property type="entry name" value="PyrdxlP-dep_Trfase"/>
</dbReference>
<gene>
    <name evidence="4 7" type="primary">kynU</name>
    <name evidence="7" type="ORF">ACFSW4_08495</name>
</gene>
<dbReference type="GO" id="GO:0030429">
    <property type="term" value="F:kynureninase activity"/>
    <property type="evidence" value="ECO:0007669"/>
    <property type="project" value="UniProtKB-EC"/>
</dbReference>
<feature type="binding site" evidence="4">
    <location>
        <position position="209"/>
    </location>
    <ligand>
        <name>pyridoxal 5'-phosphate</name>
        <dbReference type="ChEBI" id="CHEBI:597326"/>
    </ligand>
</feature>
<keyword evidence="8" id="KW-1185">Reference proteome</keyword>
<dbReference type="SUPFAM" id="SSF53383">
    <property type="entry name" value="PLP-dependent transferases"/>
    <property type="match status" value="1"/>
</dbReference>
<feature type="binding site" evidence="4">
    <location>
        <position position="101"/>
    </location>
    <ligand>
        <name>pyridoxal 5'-phosphate</name>
        <dbReference type="ChEBI" id="CHEBI:597326"/>
    </ligand>
</feature>
<evidence type="ECO:0000313" key="8">
    <source>
        <dbReference type="Proteomes" id="UP001597452"/>
    </source>
</evidence>
<dbReference type="PANTHER" id="PTHR14084">
    <property type="entry name" value="KYNURENINASE"/>
    <property type="match status" value="1"/>
</dbReference>
<evidence type="ECO:0000256" key="3">
    <source>
        <dbReference type="ARBA" id="ARBA00022898"/>
    </source>
</evidence>